<dbReference type="InterPro" id="IPR000740">
    <property type="entry name" value="GrpE"/>
</dbReference>
<dbReference type="GO" id="GO:0006457">
    <property type="term" value="P:protein folding"/>
    <property type="evidence" value="ECO:0007669"/>
    <property type="project" value="InterPro"/>
</dbReference>
<dbReference type="InterPro" id="IPR009012">
    <property type="entry name" value="GrpE_head"/>
</dbReference>
<dbReference type="PRINTS" id="PR00773">
    <property type="entry name" value="GRPEPROTEIN"/>
</dbReference>
<dbReference type="SUPFAM" id="SSF51064">
    <property type="entry name" value="Head domain of nucleotide exchange factor GrpE"/>
    <property type="match status" value="1"/>
</dbReference>
<evidence type="ECO:0000256" key="2">
    <source>
        <dbReference type="ARBA" id="ARBA00023186"/>
    </source>
</evidence>
<dbReference type="PANTHER" id="PTHR21237">
    <property type="entry name" value="GRPE PROTEIN"/>
    <property type="match status" value="1"/>
</dbReference>
<evidence type="ECO:0000256" key="1">
    <source>
        <dbReference type="ARBA" id="ARBA00009054"/>
    </source>
</evidence>
<dbReference type="EMBL" id="CAFABA010000046">
    <property type="protein sequence ID" value="CAB4829484.1"/>
    <property type="molecule type" value="Genomic_DNA"/>
</dbReference>
<dbReference type="GO" id="GO:0051087">
    <property type="term" value="F:protein-folding chaperone binding"/>
    <property type="evidence" value="ECO:0007669"/>
    <property type="project" value="InterPro"/>
</dbReference>
<gene>
    <name evidence="4" type="ORF">UFOPK3139_01309</name>
    <name evidence="5" type="ORF">UFOPK3967_01826</name>
</gene>
<dbReference type="Gene3D" id="3.90.20.20">
    <property type="match status" value="1"/>
</dbReference>
<evidence type="ECO:0000313" key="4">
    <source>
        <dbReference type="EMBL" id="CAB4829484.1"/>
    </source>
</evidence>
<evidence type="ECO:0000256" key="3">
    <source>
        <dbReference type="SAM" id="MobiDB-lite"/>
    </source>
</evidence>
<comment type="similarity">
    <text evidence="1">Belongs to the GrpE family.</text>
</comment>
<proteinExistence type="inferred from homology"/>
<dbReference type="HAMAP" id="MF_01151">
    <property type="entry name" value="GrpE"/>
    <property type="match status" value="1"/>
</dbReference>
<dbReference type="InterPro" id="IPR013805">
    <property type="entry name" value="GrpE_CC"/>
</dbReference>
<protein>
    <submittedName>
        <fullName evidence="4">Unannotated protein</fullName>
    </submittedName>
</protein>
<reference evidence="4" key="1">
    <citation type="submission" date="2020-05" db="EMBL/GenBank/DDBJ databases">
        <authorList>
            <person name="Chiriac C."/>
            <person name="Salcher M."/>
            <person name="Ghai R."/>
            <person name="Kavagutti S V."/>
        </authorList>
    </citation>
    <scope>NUCLEOTIDE SEQUENCE</scope>
</reference>
<dbReference type="GO" id="GO:0051082">
    <property type="term" value="F:unfolded protein binding"/>
    <property type="evidence" value="ECO:0007669"/>
    <property type="project" value="TreeGrafter"/>
</dbReference>
<dbReference type="Pfam" id="PF01025">
    <property type="entry name" value="GrpE"/>
    <property type="match status" value="1"/>
</dbReference>
<dbReference type="GO" id="GO:0042803">
    <property type="term" value="F:protein homodimerization activity"/>
    <property type="evidence" value="ECO:0007669"/>
    <property type="project" value="InterPro"/>
</dbReference>
<dbReference type="Gene3D" id="2.30.22.10">
    <property type="entry name" value="Head domain of nucleotide exchange factor GrpE"/>
    <property type="match status" value="1"/>
</dbReference>
<name>A0A6J7A9L3_9ZZZZ</name>
<dbReference type="GO" id="GO:0000774">
    <property type="term" value="F:adenyl-nucleotide exchange factor activity"/>
    <property type="evidence" value="ECO:0007669"/>
    <property type="project" value="InterPro"/>
</dbReference>
<accession>A0A6J7A9L3</accession>
<dbReference type="PROSITE" id="PS01071">
    <property type="entry name" value="GRPE"/>
    <property type="match status" value="1"/>
</dbReference>
<feature type="region of interest" description="Disordered" evidence="3">
    <location>
        <begin position="1"/>
        <end position="32"/>
    </location>
</feature>
<dbReference type="CDD" id="cd00446">
    <property type="entry name" value="GrpE"/>
    <property type="match status" value="1"/>
</dbReference>
<dbReference type="AlphaFoldDB" id="A0A6J7A9L3"/>
<keyword evidence="2" id="KW-0143">Chaperone</keyword>
<dbReference type="SUPFAM" id="SSF58014">
    <property type="entry name" value="Coiled-coil domain of nucleotide exchange factor GrpE"/>
    <property type="match status" value="1"/>
</dbReference>
<dbReference type="PANTHER" id="PTHR21237:SF23">
    <property type="entry name" value="GRPE PROTEIN HOMOLOG, MITOCHONDRIAL"/>
    <property type="match status" value="1"/>
</dbReference>
<organism evidence="4">
    <name type="scientific">freshwater metagenome</name>
    <dbReference type="NCBI Taxonomy" id="449393"/>
    <lineage>
        <taxon>unclassified sequences</taxon>
        <taxon>metagenomes</taxon>
        <taxon>ecological metagenomes</taxon>
    </lineage>
</organism>
<dbReference type="EMBL" id="CAFBOS010000117">
    <property type="protein sequence ID" value="CAB5004046.1"/>
    <property type="molecule type" value="Genomic_DNA"/>
</dbReference>
<sequence>MSEHAPSNADAAADGQVESDGTVHETDVVLDPAAEPLSVEGLLDDLDRVTTERDAYLDDARRVAADFANFRRQTEKRNVDLVEQANARLVENLLPTLDACEAALRHGAKDVEPVLAALLGVLEREGLVRLAPEGQGFDPAAHEAVLHEPADDANEGPVVTDVLRTGYSLNGRIVRPALVKVRG</sequence>
<evidence type="ECO:0000313" key="5">
    <source>
        <dbReference type="EMBL" id="CAB5004046.1"/>
    </source>
</evidence>